<evidence type="ECO:0000259" key="2">
    <source>
        <dbReference type="PROSITE" id="PS51186"/>
    </source>
</evidence>
<name>A0A2T1NGY0_9FLAO</name>
<dbReference type="InterPro" id="IPR016181">
    <property type="entry name" value="Acyl_CoA_acyltransferase"/>
</dbReference>
<gene>
    <name evidence="3" type="ORF">C7H61_05745</name>
</gene>
<dbReference type="OrthoDB" id="1431064at2"/>
<dbReference type="Proteomes" id="UP000238430">
    <property type="component" value="Unassembled WGS sequence"/>
</dbReference>
<dbReference type="InterPro" id="IPR050769">
    <property type="entry name" value="NAT_camello-type"/>
</dbReference>
<dbReference type="AlphaFoldDB" id="A0A2T1NGY0"/>
<protein>
    <submittedName>
        <fullName evidence="3">GNAT family N-acetyltransferase</fullName>
    </submittedName>
</protein>
<organism evidence="3 4">
    <name type="scientific">Mesoflavibacter zeaxanthinifaciens subsp. sabulilitoris</name>
    <dbReference type="NCBI Taxonomy" id="1520893"/>
    <lineage>
        <taxon>Bacteria</taxon>
        <taxon>Pseudomonadati</taxon>
        <taxon>Bacteroidota</taxon>
        <taxon>Flavobacteriia</taxon>
        <taxon>Flavobacteriales</taxon>
        <taxon>Flavobacteriaceae</taxon>
        <taxon>Mesoflavibacter</taxon>
    </lineage>
</organism>
<keyword evidence="1 3" id="KW-0808">Transferase</keyword>
<dbReference type="PROSITE" id="PS51186">
    <property type="entry name" value="GNAT"/>
    <property type="match status" value="1"/>
</dbReference>
<evidence type="ECO:0000313" key="4">
    <source>
        <dbReference type="Proteomes" id="UP000238430"/>
    </source>
</evidence>
<accession>A0A2T1NGY0</accession>
<feature type="domain" description="N-acetyltransferase" evidence="2">
    <location>
        <begin position="5"/>
        <end position="157"/>
    </location>
</feature>
<keyword evidence="4" id="KW-1185">Reference proteome</keyword>
<dbReference type="CDD" id="cd04301">
    <property type="entry name" value="NAT_SF"/>
    <property type="match status" value="1"/>
</dbReference>
<comment type="caution">
    <text evidence="3">The sequence shown here is derived from an EMBL/GenBank/DDBJ whole genome shotgun (WGS) entry which is preliminary data.</text>
</comment>
<reference evidence="3 4" key="1">
    <citation type="submission" date="2018-03" db="EMBL/GenBank/DDBJ databases">
        <title>Mesoflavibacter sp. HG37 and Mesoflavibacter sp. HG96 sp.nov., two marine bacteria isolated from seawater of Western Pacific Ocean.</title>
        <authorList>
            <person name="Cheng H."/>
            <person name="Wu Y.-H."/>
            <person name="Guo L.-L."/>
            <person name="Xu X.-W."/>
        </authorList>
    </citation>
    <scope>NUCLEOTIDE SEQUENCE [LARGE SCALE GENOMIC DNA]</scope>
    <source>
        <strain evidence="3 4">KCTC 42117</strain>
    </source>
</reference>
<dbReference type="Pfam" id="PF00583">
    <property type="entry name" value="Acetyltransf_1"/>
    <property type="match status" value="1"/>
</dbReference>
<dbReference type="EMBL" id="PXOT01000020">
    <property type="protein sequence ID" value="PSG92080.1"/>
    <property type="molecule type" value="Genomic_DNA"/>
</dbReference>
<evidence type="ECO:0000256" key="1">
    <source>
        <dbReference type="ARBA" id="ARBA00022679"/>
    </source>
</evidence>
<sequence length="157" mass="18530">MTGTIHIIPFNKLYSKDFYKLNKEWLETYFYVEPLDEDVLSQPEKYIINKGGYIFFAKLNDTIVGTYAFMPLKDKEGFELTKMAVLPEMRGQKIGQKLLNHAINFAKENKFKNLLLYSNRSLENAIYLYKKIGFKEVNLEPNTPYKRADIKMEFNMN</sequence>
<dbReference type="Gene3D" id="3.40.630.30">
    <property type="match status" value="1"/>
</dbReference>
<dbReference type="InterPro" id="IPR000182">
    <property type="entry name" value="GNAT_dom"/>
</dbReference>
<dbReference type="PANTHER" id="PTHR13947:SF37">
    <property type="entry name" value="LD18367P"/>
    <property type="match status" value="1"/>
</dbReference>
<dbReference type="GO" id="GO:0008080">
    <property type="term" value="F:N-acetyltransferase activity"/>
    <property type="evidence" value="ECO:0007669"/>
    <property type="project" value="InterPro"/>
</dbReference>
<dbReference type="SUPFAM" id="SSF55729">
    <property type="entry name" value="Acyl-CoA N-acyltransferases (Nat)"/>
    <property type="match status" value="1"/>
</dbReference>
<evidence type="ECO:0000313" key="3">
    <source>
        <dbReference type="EMBL" id="PSG92080.1"/>
    </source>
</evidence>
<dbReference type="PANTHER" id="PTHR13947">
    <property type="entry name" value="GNAT FAMILY N-ACETYLTRANSFERASE"/>
    <property type="match status" value="1"/>
</dbReference>
<proteinExistence type="predicted"/>
<dbReference type="RefSeq" id="WP_106677973.1">
    <property type="nucleotide sequence ID" value="NZ_JACHWV010000001.1"/>
</dbReference>